<evidence type="ECO:0000313" key="2">
    <source>
        <dbReference type="Proteomes" id="UP001230649"/>
    </source>
</evidence>
<name>A0ACC2VJQ0_9TREE</name>
<reference evidence="1" key="1">
    <citation type="submission" date="2023-04" db="EMBL/GenBank/DDBJ databases">
        <title>Draft Genome sequencing of Naganishia species isolated from polar environments using Oxford Nanopore Technology.</title>
        <authorList>
            <person name="Leo P."/>
            <person name="Venkateswaran K."/>
        </authorList>
    </citation>
    <scope>NUCLEOTIDE SEQUENCE</scope>
    <source>
        <strain evidence="1">MNA-CCFEE 5262</strain>
    </source>
</reference>
<accession>A0ACC2VJQ0</accession>
<protein>
    <submittedName>
        <fullName evidence="1">Uncharacterized protein</fullName>
    </submittedName>
</protein>
<dbReference type="EMBL" id="JASBWS010000084">
    <property type="protein sequence ID" value="KAJ9099373.1"/>
    <property type="molecule type" value="Genomic_DNA"/>
</dbReference>
<sequence length="87" mass="9868">MSASSVDSALIRSAQDLITYLQTLPAYQHPSGDSYIRITTLDATLAMLVHSERAVPFAYLLEREWITGYRSVEFGRVDRETLMGLWD</sequence>
<proteinExistence type="predicted"/>
<keyword evidence="2" id="KW-1185">Reference proteome</keyword>
<evidence type="ECO:0000313" key="1">
    <source>
        <dbReference type="EMBL" id="KAJ9099373.1"/>
    </source>
</evidence>
<dbReference type="Proteomes" id="UP001230649">
    <property type="component" value="Unassembled WGS sequence"/>
</dbReference>
<organism evidence="1 2">
    <name type="scientific">Naganishia adeliensis</name>
    <dbReference type="NCBI Taxonomy" id="92952"/>
    <lineage>
        <taxon>Eukaryota</taxon>
        <taxon>Fungi</taxon>
        <taxon>Dikarya</taxon>
        <taxon>Basidiomycota</taxon>
        <taxon>Agaricomycotina</taxon>
        <taxon>Tremellomycetes</taxon>
        <taxon>Filobasidiales</taxon>
        <taxon>Filobasidiaceae</taxon>
        <taxon>Naganishia</taxon>
    </lineage>
</organism>
<comment type="caution">
    <text evidence="1">The sequence shown here is derived from an EMBL/GenBank/DDBJ whole genome shotgun (WGS) entry which is preliminary data.</text>
</comment>
<gene>
    <name evidence="1" type="ORF">QFC20_005726</name>
</gene>